<gene>
    <name evidence="1" type="ORF">BJ138DRAFT_1226481</name>
</gene>
<reference evidence="1" key="1">
    <citation type="journal article" date="2021" name="New Phytol.">
        <title>Evolutionary innovations through gain and loss of genes in the ectomycorrhizal Boletales.</title>
        <authorList>
            <person name="Wu G."/>
            <person name="Miyauchi S."/>
            <person name="Morin E."/>
            <person name="Kuo A."/>
            <person name="Drula E."/>
            <person name="Varga T."/>
            <person name="Kohler A."/>
            <person name="Feng B."/>
            <person name="Cao Y."/>
            <person name="Lipzen A."/>
            <person name="Daum C."/>
            <person name="Hundley H."/>
            <person name="Pangilinan J."/>
            <person name="Johnson J."/>
            <person name="Barry K."/>
            <person name="LaButti K."/>
            <person name="Ng V."/>
            <person name="Ahrendt S."/>
            <person name="Min B."/>
            <person name="Choi I.G."/>
            <person name="Park H."/>
            <person name="Plett J.M."/>
            <person name="Magnuson J."/>
            <person name="Spatafora J.W."/>
            <person name="Nagy L.G."/>
            <person name="Henrissat B."/>
            <person name="Grigoriev I.V."/>
            <person name="Yang Z.L."/>
            <person name="Xu J."/>
            <person name="Martin F.M."/>
        </authorList>
    </citation>
    <scope>NUCLEOTIDE SEQUENCE</scope>
    <source>
        <strain evidence="1">ATCC 28755</strain>
    </source>
</reference>
<comment type="caution">
    <text evidence="1">The sequence shown here is derived from an EMBL/GenBank/DDBJ whole genome shotgun (WGS) entry which is preliminary data.</text>
</comment>
<protein>
    <submittedName>
        <fullName evidence="1">Uncharacterized protein</fullName>
    </submittedName>
</protein>
<evidence type="ECO:0000313" key="1">
    <source>
        <dbReference type="EMBL" id="KAH7912977.1"/>
    </source>
</evidence>
<organism evidence="1 2">
    <name type="scientific">Hygrophoropsis aurantiaca</name>
    <dbReference type="NCBI Taxonomy" id="72124"/>
    <lineage>
        <taxon>Eukaryota</taxon>
        <taxon>Fungi</taxon>
        <taxon>Dikarya</taxon>
        <taxon>Basidiomycota</taxon>
        <taxon>Agaricomycotina</taxon>
        <taxon>Agaricomycetes</taxon>
        <taxon>Agaricomycetidae</taxon>
        <taxon>Boletales</taxon>
        <taxon>Coniophorineae</taxon>
        <taxon>Hygrophoropsidaceae</taxon>
        <taxon>Hygrophoropsis</taxon>
    </lineage>
</organism>
<proteinExistence type="predicted"/>
<dbReference type="EMBL" id="MU267640">
    <property type="protein sequence ID" value="KAH7912977.1"/>
    <property type="molecule type" value="Genomic_DNA"/>
</dbReference>
<evidence type="ECO:0000313" key="2">
    <source>
        <dbReference type="Proteomes" id="UP000790377"/>
    </source>
</evidence>
<accession>A0ACB8AK84</accession>
<sequence>MSTPSVQNLEEAANIAAEYITTLDNVPSEVQFLLQEIRTKESRCQAPLPEINIEIQQELARDTHKYIKHSLRSESESLAKEKDKPQLQPPIDKLQRAQQSLATLGAEKIALANRVVEILSRKRGRLEYDLNRVLVLQGEVDPAAALASATGPVLSANTGAAASGAGYVLGGRNPVHQINESLRNAFAGGAASSATLIGLGQTVTARSASTTGEETVHKKRKLNTTQGSIKLPSPAPPSYIPATTRGRRGRKRGVSSEMDDFDFGFDEDTQAVEGADGEEGEEGEEGEDKELYCFCQKLSYGEMIACDNPDCPYQWFHLPCVNLKQPLPERWFCAECTKNGMGAPTTGPNRKGRKK</sequence>
<keyword evidence="2" id="KW-1185">Reference proteome</keyword>
<name>A0ACB8AK84_9AGAM</name>
<dbReference type="Proteomes" id="UP000790377">
    <property type="component" value="Unassembled WGS sequence"/>
</dbReference>